<geneLocation type="plastid" evidence="2"/>
<keyword evidence="2" id="KW-0689">Ribosomal protein</keyword>
<evidence type="ECO:0000256" key="1">
    <source>
        <dbReference type="ARBA" id="ARBA00006242"/>
    </source>
</evidence>
<dbReference type="PANTHER" id="PTHR12534">
    <property type="entry name" value="30S RIBOSOMAL PROTEIN S2 PROKARYOTIC AND ORGANELLAR"/>
    <property type="match status" value="1"/>
</dbReference>
<dbReference type="GO" id="GO:0005763">
    <property type="term" value="C:mitochondrial small ribosomal subunit"/>
    <property type="evidence" value="ECO:0007669"/>
    <property type="project" value="TreeGrafter"/>
</dbReference>
<name>A0A5J6DUU4_9STRA</name>
<keyword evidence="2" id="KW-0934">Plastid</keyword>
<dbReference type="HAMAP" id="MF_00291_B">
    <property type="entry name" value="Ribosomal_uS2_B"/>
    <property type="match status" value="1"/>
</dbReference>
<dbReference type="InterPro" id="IPR005706">
    <property type="entry name" value="Ribosomal_uS2_bac/mit/plastid"/>
</dbReference>
<reference evidence="2" key="1">
    <citation type="journal article" date="2019" name="Am. J. Bot.">
        <title>A single loss of photosynthesis in the diatom order Bacillariales (Bacillariophyta).</title>
        <authorList>
            <person name="Onyshchenko A."/>
            <person name="Ruck E.C."/>
            <person name="Nakov T."/>
            <person name="Alverson A.J."/>
        </authorList>
    </citation>
    <scope>NUCLEOTIDE SEQUENCE</scope>
    <source>
        <strain evidence="2">Nitz4</strain>
    </source>
</reference>
<dbReference type="GO" id="GO:0006412">
    <property type="term" value="P:translation"/>
    <property type="evidence" value="ECO:0007669"/>
    <property type="project" value="InterPro"/>
</dbReference>
<dbReference type="PRINTS" id="PR00395">
    <property type="entry name" value="RIBOSOMALS2"/>
</dbReference>
<dbReference type="Gene3D" id="3.40.50.10490">
    <property type="entry name" value="Glucose-6-phosphate isomerase like protein, domain 1"/>
    <property type="match status" value="1"/>
</dbReference>
<proteinExistence type="inferred from homology"/>
<organism evidence="2">
    <name type="scientific">Nitzschia sp.</name>
    <name type="common">in: diatoms</name>
    <dbReference type="NCBI Taxonomy" id="1884248"/>
    <lineage>
        <taxon>Eukaryota</taxon>
        <taxon>Sar</taxon>
        <taxon>Stramenopiles</taxon>
        <taxon>Ochrophyta</taxon>
        <taxon>Bacillariophyta</taxon>
        <taxon>Bacillariophyceae</taxon>
        <taxon>Bacillariophycidae</taxon>
        <taxon>Bacillariales</taxon>
        <taxon>Bacillariaceae</taxon>
        <taxon>Nitzschia</taxon>
    </lineage>
</organism>
<dbReference type="CDD" id="cd01425">
    <property type="entry name" value="RPS2"/>
    <property type="match status" value="1"/>
</dbReference>
<keyword evidence="2" id="KW-0687">Ribonucleoprotein</keyword>
<dbReference type="PANTHER" id="PTHR12534:SF0">
    <property type="entry name" value="SMALL RIBOSOMAL SUBUNIT PROTEIN US2M"/>
    <property type="match status" value="1"/>
</dbReference>
<dbReference type="GO" id="GO:0003735">
    <property type="term" value="F:structural constituent of ribosome"/>
    <property type="evidence" value="ECO:0007669"/>
    <property type="project" value="InterPro"/>
</dbReference>
<dbReference type="AlphaFoldDB" id="A0A5J6DUU4"/>
<gene>
    <name evidence="2" type="primary">rps2</name>
</gene>
<dbReference type="Gene3D" id="1.10.287.610">
    <property type="entry name" value="Helix hairpin bin"/>
    <property type="match status" value="1"/>
</dbReference>
<accession>A0A5J6DUU4</accession>
<dbReference type="InterPro" id="IPR023591">
    <property type="entry name" value="Ribosomal_uS2_flav_dom_sf"/>
</dbReference>
<dbReference type="Pfam" id="PF00318">
    <property type="entry name" value="Ribosomal_S2"/>
    <property type="match status" value="1"/>
</dbReference>
<protein>
    <submittedName>
        <fullName evidence="2">Ribosomal protein S2</fullName>
    </submittedName>
</protein>
<sequence>MNTFFLDKLLKSKIFFGHHTDELNPNMLPYIYKEKEGIHIIDIIKSIFALNEAYNFLTKISKQGKKVILIGTNKDISKLIAKEAKKANLYYINSYWSRGILTNFSSIKHKITKLKKLEQQKKNGFFSKLAKKETIVNKKKLNNLYKRFNGIRTMTKLPDAAIILNQKSDLNAILECRKMKIPIISIVDSNCEPNLIDLKIPGNDDSIKSINFILEFLIHNLSFSHSETK</sequence>
<dbReference type="EMBL" id="MG273660">
    <property type="protein sequence ID" value="QES95261.1"/>
    <property type="molecule type" value="Genomic_DNA"/>
</dbReference>
<dbReference type="NCBIfam" id="TIGR01011">
    <property type="entry name" value="rpsB_bact"/>
    <property type="match status" value="1"/>
</dbReference>
<dbReference type="InterPro" id="IPR001865">
    <property type="entry name" value="Ribosomal_uS2"/>
</dbReference>
<comment type="similarity">
    <text evidence="1">Belongs to the universal ribosomal protein uS2 family.</text>
</comment>
<dbReference type="SUPFAM" id="SSF52313">
    <property type="entry name" value="Ribosomal protein S2"/>
    <property type="match status" value="1"/>
</dbReference>
<evidence type="ECO:0000313" key="2">
    <source>
        <dbReference type="EMBL" id="QES95261.1"/>
    </source>
</evidence>